<evidence type="ECO:0000256" key="1">
    <source>
        <dbReference type="SAM" id="MobiDB-lite"/>
    </source>
</evidence>
<accession>A0ABT8AGK6</accession>
<reference evidence="4" key="1">
    <citation type="journal article" date="2019" name="Int. J. Syst. Evol. Microbiol.">
        <title>The Global Catalogue of Microorganisms (GCM) 10K type strain sequencing project: providing services to taxonomists for standard genome sequencing and annotation.</title>
        <authorList>
            <consortium name="The Broad Institute Genomics Platform"/>
            <consortium name="The Broad Institute Genome Sequencing Center for Infectious Disease"/>
            <person name="Wu L."/>
            <person name="Ma J."/>
        </authorList>
    </citation>
    <scope>NUCLEOTIDE SEQUENCE [LARGE SCALE GENOMIC DNA]</scope>
    <source>
        <strain evidence="4">CECT 7131</strain>
    </source>
</reference>
<comment type="caution">
    <text evidence="3">The sequence shown here is derived from an EMBL/GenBank/DDBJ whole genome shotgun (WGS) entry which is preliminary data.</text>
</comment>
<evidence type="ECO:0000313" key="3">
    <source>
        <dbReference type="EMBL" id="MDN3568676.1"/>
    </source>
</evidence>
<evidence type="ECO:0000313" key="4">
    <source>
        <dbReference type="Proteomes" id="UP001529369"/>
    </source>
</evidence>
<feature type="signal peptide" evidence="2">
    <location>
        <begin position="1"/>
        <end position="22"/>
    </location>
</feature>
<feature type="region of interest" description="Disordered" evidence="1">
    <location>
        <begin position="47"/>
        <end position="66"/>
    </location>
</feature>
<sequence>MVSYRSVLLLASALAWPEMALAQHSAVVVPAEAGVVIPARGAAPAPTLPQARRVRRSISPPREVPRPEASPLLLALPLTAAAALLAASLSGGGGGGGVSAPVRTR</sequence>
<keyword evidence="4" id="KW-1185">Reference proteome</keyword>
<feature type="chain" id="PRO_5045290106" evidence="2">
    <location>
        <begin position="23"/>
        <end position="105"/>
    </location>
</feature>
<proteinExistence type="predicted"/>
<keyword evidence="2" id="KW-0732">Signal</keyword>
<protein>
    <submittedName>
        <fullName evidence="3">Uncharacterized protein</fullName>
    </submittedName>
</protein>
<gene>
    <name evidence="3" type="ORF">QWZ14_30240</name>
</gene>
<dbReference type="Proteomes" id="UP001529369">
    <property type="component" value="Unassembled WGS sequence"/>
</dbReference>
<evidence type="ECO:0000256" key="2">
    <source>
        <dbReference type="SAM" id="SignalP"/>
    </source>
</evidence>
<name>A0ABT8AGK6_9PROT</name>
<dbReference type="EMBL" id="JAUFPN010000300">
    <property type="protein sequence ID" value="MDN3568676.1"/>
    <property type="molecule type" value="Genomic_DNA"/>
</dbReference>
<dbReference type="RefSeq" id="WP_290320786.1">
    <property type="nucleotide sequence ID" value="NZ_JAUFPN010000300.1"/>
</dbReference>
<organism evidence="3 4">
    <name type="scientific">Paeniroseomonas aquatica</name>
    <dbReference type="NCBI Taxonomy" id="373043"/>
    <lineage>
        <taxon>Bacteria</taxon>
        <taxon>Pseudomonadati</taxon>
        <taxon>Pseudomonadota</taxon>
        <taxon>Alphaproteobacteria</taxon>
        <taxon>Acetobacterales</taxon>
        <taxon>Acetobacteraceae</taxon>
        <taxon>Paeniroseomonas</taxon>
    </lineage>
</organism>